<dbReference type="RefSeq" id="WP_163611387.1">
    <property type="nucleotide sequence ID" value="NZ_JAAGWB010000034.1"/>
</dbReference>
<proteinExistence type="predicted"/>
<dbReference type="PANTHER" id="PTHR45138:SF9">
    <property type="entry name" value="DIGUANYLATE CYCLASE DGCM-RELATED"/>
    <property type="match status" value="1"/>
</dbReference>
<reference evidence="3 5" key="1">
    <citation type="submission" date="2020-01" db="EMBL/GenBank/DDBJ databases">
        <title>the WGS Modestobacter muralis CPCC 204518.</title>
        <authorList>
            <person name="Jiang Z."/>
        </authorList>
    </citation>
    <scope>NUCLEOTIDE SEQUENCE [LARGE SCALE GENOMIC DNA]</scope>
    <source>
        <strain evidence="3 5">DSM 100205</strain>
    </source>
</reference>
<name>A0A6P0HCL3_9ACTN</name>
<dbReference type="AlphaFoldDB" id="A0A6P0HCL3"/>
<evidence type="ECO:0000313" key="5">
    <source>
        <dbReference type="Proteomes" id="UP000468828"/>
    </source>
</evidence>
<dbReference type="InterPro" id="IPR050469">
    <property type="entry name" value="Diguanylate_Cyclase"/>
</dbReference>
<feature type="transmembrane region" description="Helical" evidence="1">
    <location>
        <begin position="82"/>
        <end position="103"/>
    </location>
</feature>
<feature type="transmembrane region" description="Helical" evidence="1">
    <location>
        <begin position="21"/>
        <end position="41"/>
    </location>
</feature>
<dbReference type="InterPro" id="IPR000160">
    <property type="entry name" value="GGDEF_dom"/>
</dbReference>
<dbReference type="PROSITE" id="PS50887">
    <property type="entry name" value="GGDEF"/>
    <property type="match status" value="1"/>
</dbReference>
<feature type="transmembrane region" description="Helical" evidence="1">
    <location>
        <begin position="134"/>
        <end position="153"/>
    </location>
</feature>
<dbReference type="InterPro" id="IPR043128">
    <property type="entry name" value="Rev_trsase/Diguanyl_cyclase"/>
</dbReference>
<dbReference type="InterPro" id="IPR029016">
    <property type="entry name" value="GAF-like_dom_sf"/>
</dbReference>
<gene>
    <name evidence="4" type="ORF">G3R41_12340</name>
    <name evidence="3" type="ORF">GCU67_11685</name>
</gene>
<evidence type="ECO:0000256" key="1">
    <source>
        <dbReference type="SAM" id="Phobius"/>
    </source>
</evidence>
<protein>
    <submittedName>
        <fullName evidence="4">GGDEF domain-containing protein</fullName>
    </submittedName>
</protein>
<keyword evidence="1" id="KW-1133">Transmembrane helix</keyword>
<dbReference type="GO" id="GO:0005886">
    <property type="term" value="C:plasma membrane"/>
    <property type="evidence" value="ECO:0007669"/>
    <property type="project" value="TreeGrafter"/>
</dbReference>
<keyword evidence="1" id="KW-0812">Transmembrane</keyword>
<dbReference type="Pfam" id="PF00990">
    <property type="entry name" value="GGDEF"/>
    <property type="match status" value="1"/>
</dbReference>
<dbReference type="GO" id="GO:0052621">
    <property type="term" value="F:diguanylate cyclase activity"/>
    <property type="evidence" value="ECO:0007669"/>
    <property type="project" value="TreeGrafter"/>
</dbReference>
<dbReference type="NCBIfam" id="TIGR00254">
    <property type="entry name" value="GGDEF"/>
    <property type="match status" value="1"/>
</dbReference>
<dbReference type="SMART" id="SM00267">
    <property type="entry name" value="GGDEF"/>
    <property type="match status" value="1"/>
</dbReference>
<dbReference type="Proteomes" id="UP000471152">
    <property type="component" value="Unassembled WGS sequence"/>
</dbReference>
<keyword evidence="5" id="KW-1185">Reference proteome</keyword>
<dbReference type="Gene3D" id="3.30.70.270">
    <property type="match status" value="1"/>
</dbReference>
<reference evidence="4 6" key="2">
    <citation type="submission" date="2020-02" db="EMBL/GenBank/DDBJ databases">
        <title>The WGS of Modestobacter muralis DSM 100205.</title>
        <authorList>
            <person name="Jiang Z."/>
        </authorList>
    </citation>
    <scope>NUCLEOTIDE SEQUENCE [LARGE SCALE GENOMIC DNA]</scope>
    <source>
        <strain evidence="4 6">DSM 100205</strain>
    </source>
</reference>
<comment type="caution">
    <text evidence="4">The sequence shown here is derived from an EMBL/GenBank/DDBJ whole genome shotgun (WGS) entry which is preliminary data.</text>
</comment>
<feature type="transmembrane region" description="Helical" evidence="1">
    <location>
        <begin position="109"/>
        <end position="127"/>
    </location>
</feature>
<dbReference type="GO" id="GO:0043709">
    <property type="term" value="P:cell adhesion involved in single-species biofilm formation"/>
    <property type="evidence" value="ECO:0007669"/>
    <property type="project" value="TreeGrafter"/>
</dbReference>
<evidence type="ECO:0000313" key="6">
    <source>
        <dbReference type="Proteomes" id="UP000471152"/>
    </source>
</evidence>
<organism evidence="4 6">
    <name type="scientific">Modestobacter muralis</name>
    <dbReference type="NCBI Taxonomy" id="1608614"/>
    <lineage>
        <taxon>Bacteria</taxon>
        <taxon>Bacillati</taxon>
        <taxon>Actinomycetota</taxon>
        <taxon>Actinomycetes</taxon>
        <taxon>Geodermatophilales</taxon>
        <taxon>Geodermatophilaceae</taxon>
        <taxon>Modestobacter</taxon>
    </lineage>
</organism>
<evidence type="ECO:0000313" key="3">
    <source>
        <dbReference type="EMBL" id="NEK94826.1"/>
    </source>
</evidence>
<evidence type="ECO:0000313" key="4">
    <source>
        <dbReference type="EMBL" id="NEN51714.1"/>
    </source>
</evidence>
<dbReference type="EMBL" id="JAAGWB010000034">
    <property type="protein sequence ID" value="NEN51714.1"/>
    <property type="molecule type" value="Genomic_DNA"/>
</dbReference>
<dbReference type="Proteomes" id="UP000468828">
    <property type="component" value="Unassembled WGS sequence"/>
</dbReference>
<dbReference type="PANTHER" id="PTHR45138">
    <property type="entry name" value="REGULATORY COMPONENTS OF SENSORY TRANSDUCTION SYSTEM"/>
    <property type="match status" value="1"/>
</dbReference>
<dbReference type="SUPFAM" id="SSF55073">
    <property type="entry name" value="Nucleotide cyclase"/>
    <property type="match status" value="1"/>
</dbReference>
<dbReference type="GO" id="GO:1902201">
    <property type="term" value="P:negative regulation of bacterial-type flagellum-dependent cell motility"/>
    <property type="evidence" value="ECO:0007669"/>
    <property type="project" value="TreeGrafter"/>
</dbReference>
<feature type="transmembrane region" description="Helical" evidence="1">
    <location>
        <begin position="165"/>
        <end position="187"/>
    </location>
</feature>
<evidence type="ECO:0000259" key="2">
    <source>
        <dbReference type="PROSITE" id="PS50887"/>
    </source>
</evidence>
<dbReference type="EMBL" id="JAAGWH010000032">
    <property type="protein sequence ID" value="NEK94826.1"/>
    <property type="molecule type" value="Genomic_DNA"/>
</dbReference>
<keyword evidence="1" id="KW-0472">Membrane</keyword>
<feature type="transmembrane region" description="Helical" evidence="1">
    <location>
        <begin position="53"/>
        <end position="70"/>
    </location>
</feature>
<dbReference type="CDD" id="cd01949">
    <property type="entry name" value="GGDEF"/>
    <property type="match status" value="1"/>
</dbReference>
<sequence>MTQAPSSSHGSLDILPLADRLRWMLAVRIGVLTLPLLAWVVTRSNAPSTVGSVWVPAVSGVVVLTTGLVLSQMSALGRRWAVVALTVPALLDAVHLGLAMYLAGGLDGPVVYVVVLHVLAVSLLGSFRSGLRIALWHSLVVMCVLEGVATGLLPAQPGIAGFDEVGFGIFLVVVWVTAVTTAGLGAVNERELRRRRYDEAALRRLSAALHEADTGAKVAEALLDFAVDAADAPIAAVQYHLPDGGGRPSVDLAVRMHADRAAETLRPGGTPEPGTLLHLAQERGSTVLATMTAADPWVDEVLEGAARVVVVPFALEGQGSGTLSFADDARSGSRIEQRRVGVAEQAVAHAATAFARVALLEHLQQSALTDGLTGVANRRAFDDALEREVANAVRADSALAVVIIDLDHFKSLNDSFGHQAGDDVLRAVGAALRSCVRRGDVVARYGGEEFALVLPGASVDDAVEVADRVRAALREIDGPRAVTASLGIASRATAGDTGTALLTAADAALYSAKDGGRDQARLAGTDGPVTAVVARYTAAQVPVPRSERIAVR</sequence>
<dbReference type="InterPro" id="IPR029787">
    <property type="entry name" value="Nucleotide_cyclase"/>
</dbReference>
<feature type="domain" description="GGDEF" evidence="2">
    <location>
        <begin position="397"/>
        <end position="525"/>
    </location>
</feature>
<dbReference type="FunFam" id="3.30.70.270:FF:000001">
    <property type="entry name" value="Diguanylate cyclase domain protein"/>
    <property type="match status" value="1"/>
</dbReference>
<accession>A0A6P0HCL3</accession>
<dbReference type="Gene3D" id="3.30.450.40">
    <property type="match status" value="1"/>
</dbReference>